<evidence type="ECO:0000256" key="12">
    <source>
        <dbReference type="SAM" id="Coils"/>
    </source>
</evidence>
<keyword evidence="6" id="KW-0808">Transferase</keyword>
<dbReference type="GO" id="GO:0009927">
    <property type="term" value="F:histidine phosphotransfer kinase activity"/>
    <property type="evidence" value="ECO:0007669"/>
    <property type="project" value="TreeGrafter"/>
</dbReference>
<dbReference type="Gene3D" id="3.30.565.10">
    <property type="entry name" value="Histidine kinase-like ATPase, C-terminal domain"/>
    <property type="match status" value="1"/>
</dbReference>
<dbReference type="InterPro" id="IPR003661">
    <property type="entry name" value="HisK_dim/P_dom"/>
</dbReference>
<dbReference type="SUPFAM" id="SSF55874">
    <property type="entry name" value="ATPase domain of HSP90 chaperone/DNA topoisomerase II/histidine kinase"/>
    <property type="match status" value="1"/>
</dbReference>
<keyword evidence="8 15" id="KW-0418">Kinase</keyword>
<dbReference type="EMBL" id="SJSL01000001">
    <property type="protein sequence ID" value="TCD03413.1"/>
    <property type="molecule type" value="Genomic_DNA"/>
</dbReference>
<evidence type="ECO:0000259" key="14">
    <source>
        <dbReference type="PROSITE" id="PS50109"/>
    </source>
</evidence>
<dbReference type="Pfam" id="PF00512">
    <property type="entry name" value="HisKA"/>
    <property type="match status" value="1"/>
</dbReference>
<feature type="transmembrane region" description="Helical" evidence="13">
    <location>
        <begin position="7"/>
        <end position="27"/>
    </location>
</feature>
<comment type="subcellular location">
    <subcellularLocation>
        <location evidence="2">Cell membrane</location>
    </subcellularLocation>
</comment>
<dbReference type="OrthoDB" id="921707at2"/>
<dbReference type="CDD" id="cd00082">
    <property type="entry name" value="HisKA"/>
    <property type="match status" value="1"/>
</dbReference>
<evidence type="ECO:0000256" key="6">
    <source>
        <dbReference type="ARBA" id="ARBA00022679"/>
    </source>
</evidence>
<protein>
    <recommendedName>
        <fullName evidence="3">histidine kinase</fullName>
        <ecNumber evidence="3">2.7.13.3</ecNumber>
    </recommendedName>
</protein>
<reference evidence="15 16" key="1">
    <citation type="submission" date="2019-02" db="EMBL/GenBank/DDBJ databases">
        <title>Pedobacter sp. RP-1-14 sp. nov., isolated from Arctic soil.</title>
        <authorList>
            <person name="Dahal R.H."/>
        </authorList>
    </citation>
    <scope>NUCLEOTIDE SEQUENCE [LARGE SCALE GENOMIC DNA]</scope>
    <source>
        <strain evidence="15 16">RP-1-14</strain>
    </source>
</reference>
<dbReference type="PANTHER" id="PTHR43047">
    <property type="entry name" value="TWO-COMPONENT HISTIDINE PROTEIN KINASE"/>
    <property type="match status" value="1"/>
</dbReference>
<comment type="catalytic activity">
    <reaction evidence="1">
        <text>ATP + protein L-histidine = ADP + protein N-phospho-L-histidine.</text>
        <dbReference type="EC" id="2.7.13.3"/>
    </reaction>
</comment>
<keyword evidence="7" id="KW-0547">Nucleotide-binding</keyword>
<dbReference type="SMART" id="SM00387">
    <property type="entry name" value="HATPase_c"/>
    <property type="match status" value="1"/>
</dbReference>
<dbReference type="GO" id="GO:0005886">
    <property type="term" value="C:plasma membrane"/>
    <property type="evidence" value="ECO:0007669"/>
    <property type="project" value="UniProtKB-SubCell"/>
</dbReference>
<keyword evidence="10" id="KW-0902">Two-component regulatory system</keyword>
<gene>
    <name evidence="15" type="ORF">EZ437_05430</name>
</gene>
<dbReference type="GO" id="GO:0005524">
    <property type="term" value="F:ATP binding"/>
    <property type="evidence" value="ECO:0007669"/>
    <property type="project" value="UniProtKB-KW"/>
</dbReference>
<evidence type="ECO:0000313" key="16">
    <source>
        <dbReference type="Proteomes" id="UP000293347"/>
    </source>
</evidence>
<evidence type="ECO:0000256" key="5">
    <source>
        <dbReference type="ARBA" id="ARBA00022553"/>
    </source>
</evidence>
<evidence type="ECO:0000256" key="2">
    <source>
        <dbReference type="ARBA" id="ARBA00004236"/>
    </source>
</evidence>
<organism evidence="15 16">
    <name type="scientific">Pedobacter psychroterrae</name>
    <dbReference type="NCBI Taxonomy" id="2530453"/>
    <lineage>
        <taxon>Bacteria</taxon>
        <taxon>Pseudomonadati</taxon>
        <taxon>Bacteroidota</taxon>
        <taxon>Sphingobacteriia</taxon>
        <taxon>Sphingobacteriales</taxon>
        <taxon>Sphingobacteriaceae</taxon>
        <taxon>Pedobacter</taxon>
    </lineage>
</organism>
<dbReference type="InterPro" id="IPR004358">
    <property type="entry name" value="Sig_transdc_His_kin-like_C"/>
</dbReference>
<sequence>MKKKSLWLITTLMTIALLGVFVMQLYYIREAYNLKSQLFEQNVNQALNDVVSKVQKRYAANHLTKKDFEIRMKRERDFRLRTQQIVDFKEQYKEEEEKRKLDQQKRIIEDLNTRDSLVRVNFPAPQVISEEIFQEITNFELNKGVAALQIQVDLGVDNFGKMRGTINQTITPKKSSTFSMLPGRLPDSIRYLAYNPRNLTPITITLEQVTTQAAVKFKAEDKIAERKYQEALKRLMNDTAATENETVFEVNGLKYLEDVRNEMRQVNVPIEKRVPKDDLDTLIKKELLTRNISLNYDFWLKLANKDSLLYSPAAHITGAESNNGNIYKIPLFGNDIFRDPGMLYLMFPDKNSLILSNMWATMASSAGLLLVLIFIFSYTLYAILRQKKISEMKTDFINNMTHEFKTPVATIMIASEALKDPEIADDKSRISRLAGIIYDENVRLGNHIERVLSIARIEKNQLKLEHEEVNVNDLVLAVIDSMDLQLKKKNAIVSIQNEAAQPVIVGDELHLSSVLYNLVDNANKYSKDIPKITVRTRNTARALVIEVEDEGIGMTKEHTKRIFDQFYRVPTGNLHDVKGFGLGLNYVQDIVAQMGGTIKVHSERDKGTKFEISLPLN</sequence>
<dbReference type="GO" id="GO:0000155">
    <property type="term" value="F:phosphorelay sensor kinase activity"/>
    <property type="evidence" value="ECO:0007669"/>
    <property type="project" value="InterPro"/>
</dbReference>
<dbReference type="PRINTS" id="PR00344">
    <property type="entry name" value="BCTRLSENSOR"/>
</dbReference>
<dbReference type="InterPro" id="IPR003594">
    <property type="entry name" value="HATPase_dom"/>
</dbReference>
<keyword evidence="12" id="KW-0175">Coiled coil</keyword>
<evidence type="ECO:0000256" key="8">
    <source>
        <dbReference type="ARBA" id="ARBA00022777"/>
    </source>
</evidence>
<dbReference type="InterPro" id="IPR005467">
    <property type="entry name" value="His_kinase_dom"/>
</dbReference>
<dbReference type="FunFam" id="3.30.565.10:FF:000023">
    <property type="entry name" value="PAS domain-containing sensor histidine kinase"/>
    <property type="match status" value="1"/>
</dbReference>
<keyword evidence="16" id="KW-1185">Reference proteome</keyword>
<dbReference type="RefSeq" id="WP_131594008.1">
    <property type="nucleotide sequence ID" value="NZ_SJSL01000001.1"/>
</dbReference>
<dbReference type="EC" id="2.7.13.3" evidence="3"/>
<evidence type="ECO:0000256" key="10">
    <source>
        <dbReference type="ARBA" id="ARBA00023012"/>
    </source>
</evidence>
<keyword evidence="4" id="KW-1003">Cell membrane</keyword>
<feature type="domain" description="Histidine kinase" evidence="14">
    <location>
        <begin position="399"/>
        <end position="617"/>
    </location>
</feature>
<accession>A0A4R0NTX2</accession>
<comment type="caution">
    <text evidence="15">The sequence shown here is derived from an EMBL/GenBank/DDBJ whole genome shotgun (WGS) entry which is preliminary data.</text>
</comment>
<keyword evidence="11 13" id="KW-0472">Membrane</keyword>
<evidence type="ECO:0000256" key="1">
    <source>
        <dbReference type="ARBA" id="ARBA00000085"/>
    </source>
</evidence>
<dbReference type="InterPro" id="IPR036097">
    <property type="entry name" value="HisK_dim/P_sf"/>
</dbReference>
<evidence type="ECO:0000256" key="4">
    <source>
        <dbReference type="ARBA" id="ARBA00022475"/>
    </source>
</evidence>
<feature type="coiled-coil region" evidence="12">
    <location>
        <begin position="85"/>
        <end position="114"/>
    </location>
</feature>
<evidence type="ECO:0000256" key="13">
    <source>
        <dbReference type="SAM" id="Phobius"/>
    </source>
</evidence>
<dbReference type="Gene3D" id="1.10.287.130">
    <property type="match status" value="1"/>
</dbReference>
<dbReference type="PROSITE" id="PS50109">
    <property type="entry name" value="HIS_KIN"/>
    <property type="match status" value="1"/>
</dbReference>
<keyword evidence="13" id="KW-1133">Transmembrane helix</keyword>
<dbReference type="SMART" id="SM00388">
    <property type="entry name" value="HisKA"/>
    <property type="match status" value="1"/>
</dbReference>
<dbReference type="AlphaFoldDB" id="A0A4R0NTX2"/>
<keyword evidence="9" id="KW-0067">ATP-binding</keyword>
<evidence type="ECO:0000256" key="7">
    <source>
        <dbReference type="ARBA" id="ARBA00022741"/>
    </source>
</evidence>
<dbReference type="SUPFAM" id="SSF47384">
    <property type="entry name" value="Homodimeric domain of signal transducing histidine kinase"/>
    <property type="match status" value="1"/>
</dbReference>
<evidence type="ECO:0000256" key="9">
    <source>
        <dbReference type="ARBA" id="ARBA00022840"/>
    </source>
</evidence>
<evidence type="ECO:0000256" key="11">
    <source>
        <dbReference type="ARBA" id="ARBA00023136"/>
    </source>
</evidence>
<name>A0A4R0NTX2_9SPHI</name>
<evidence type="ECO:0000256" key="3">
    <source>
        <dbReference type="ARBA" id="ARBA00012438"/>
    </source>
</evidence>
<proteinExistence type="predicted"/>
<dbReference type="PANTHER" id="PTHR43047:SF72">
    <property type="entry name" value="OSMOSENSING HISTIDINE PROTEIN KINASE SLN1"/>
    <property type="match status" value="1"/>
</dbReference>
<dbReference type="InterPro" id="IPR036890">
    <property type="entry name" value="HATPase_C_sf"/>
</dbReference>
<dbReference type="Pfam" id="PF02518">
    <property type="entry name" value="HATPase_c"/>
    <property type="match status" value="1"/>
</dbReference>
<keyword evidence="5" id="KW-0597">Phosphoprotein</keyword>
<keyword evidence="13" id="KW-0812">Transmembrane</keyword>
<dbReference type="Proteomes" id="UP000293347">
    <property type="component" value="Unassembled WGS sequence"/>
</dbReference>
<feature type="transmembrane region" description="Helical" evidence="13">
    <location>
        <begin position="358"/>
        <end position="384"/>
    </location>
</feature>
<evidence type="ECO:0000313" key="15">
    <source>
        <dbReference type="EMBL" id="TCD03413.1"/>
    </source>
</evidence>